<keyword evidence="1" id="KW-0808">Transferase</keyword>
<dbReference type="Pfam" id="PF00583">
    <property type="entry name" value="Acetyltransf_1"/>
    <property type="match status" value="1"/>
</dbReference>
<reference evidence="4 5" key="1">
    <citation type="submission" date="2016-06" db="EMBL/GenBank/DDBJ databases">
        <authorList>
            <person name="Kjaerup R.B."/>
            <person name="Dalgaard T.S."/>
            <person name="Juul-Madsen H.R."/>
        </authorList>
    </citation>
    <scope>NUCLEOTIDE SEQUENCE [LARGE SCALE GENOMIC DNA]</scope>
    <source>
        <strain evidence="4 5">DSM 43913</strain>
    </source>
</reference>
<protein>
    <submittedName>
        <fullName evidence="4">Ribosomal protein S18 acetylase RimI</fullName>
    </submittedName>
</protein>
<evidence type="ECO:0000313" key="5">
    <source>
        <dbReference type="Proteomes" id="UP000198251"/>
    </source>
</evidence>
<evidence type="ECO:0000313" key="4">
    <source>
        <dbReference type="EMBL" id="SCG17780.1"/>
    </source>
</evidence>
<evidence type="ECO:0000256" key="2">
    <source>
        <dbReference type="ARBA" id="ARBA00023315"/>
    </source>
</evidence>
<dbReference type="EMBL" id="LT607733">
    <property type="protein sequence ID" value="SCG17780.1"/>
    <property type="molecule type" value="Genomic_DNA"/>
</dbReference>
<dbReference type="GO" id="GO:0005840">
    <property type="term" value="C:ribosome"/>
    <property type="evidence" value="ECO:0007669"/>
    <property type="project" value="UniProtKB-KW"/>
</dbReference>
<keyword evidence="5" id="KW-1185">Reference proteome</keyword>
<keyword evidence="4" id="KW-0689">Ribosomal protein</keyword>
<evidence type="ECO:0000256" key="1">
    <source>
        <dbReference type="ARBA" id="ARBA00022679"/>
    </source>
</evidence>
<dbReference type="GO" id="GO:0016747">
    <property type="term" value="F:acyltransferase activity, transferring groups other than amino-acyl groups"/>
    <property type="evidence" value="ECO:0007669"/>
    <property type="project" value="InterPro"/>
</dbReference>
<gene>
    <name evidence="4" type="ORF">GA0070610_4101</name>
</gene>
<sequence length="198" mass="21972">MRTLDRWPAEAYNGHMLTIRREEPDDAEAVARVHIHGWQAGYAGIMPEEVLRRLNVTAWAQRRRDVGTADPEHPFTTLLAEVEGALVGFTTFGPYRNNQDRGDLDAAHGEVVAMYVEPAYWGDGTARALLAAARAGLVERGWSDYRLWVLEANHRARRFYERAGLSADGERSTYPVPLAGGAAPVGLVELRYAGRLDG</sequence>
<dbReference type="PROSITE" id="PS51186">
    <property type="entry name" value="GNAT"/>
    <property type="match status" value="1"/>
</dbReference>
<organism evidence="4 5">
    <name type="scientific">Micromonospora echinofusca</name>
    <dbReference type="NCBI Taxonomy" id="47858"/>
    <lineage>
        <taxon>Bacteria</taxon>
        <taxon>Bacillati</taxon>
        <taxon>Actinomycetota</taxon>
        <taxon>Actinomycetes</taxon>
        <taxon>Micromonosporales</taxon>
        <taxon>Micromonosporaceae</taxon>
        <taxon>Micromonospora</taxon>
    </lineage>
</organism>
<dbReference type="AlphaFoldDB" id="A0A1C5GDA6"/>
<dbReference type="SUPFAM" id="SSF55729">
    <property type="entry name" value="Acyl-CoA N-acyltransferases (Nat)"/>
    <property type="match status" value="1"/>
</dbReference>
<dbReference type="PANTHER" id="PTHR43877">
    <property type="entry name" value="AMINOALKYLPHOSPHONATE N-ACETYLTRANSFERASE-RELATED-RELATED"/>
    <property type="match status" value="1"/>
</dbReference>
<accession>A0A1C5GDA6</accession>
<keyword evidence="4" id="KW-0687">Ribonucleoprotein</keyword>
<dbReference type="Proteomes" id="UP000198251">
    <property type="component" value="Chromosome I"/>
</dbReference>
<keyword evidence="2" id="KW-0012">Acyltransferase</keyword>
<name>A0A1C5GDA6_MICEH</name>
<evidence type="ECO:0000259" key="3">
    <source>
        <dbReference type="PROSITE" id="PS51186"/>
    </source>
</evidence>
<dbReference type="InterPro" id="IPR050832">
    <property type="entry name" value="Bact_Acetyltransf"/>
</dbReference>
<feature type="domain" description="N-acetyltransferase" evidence="3">
    <location>
        <begin position="17"/>
        <end position="197"/>
    </location>
</feature>
<dbReference type="Gene3D" id="3.40.630.30">
    <property type="match status" value="1"/>
</dbReference>
<proteinExistence type="predicted"/>
<dbReference type="InterPro" id="IPR000182">
    <property type="entry name" value="GNAT_dom"/>
</dbReference>
<dbReference type="InterPro" id="IPR016181">
    <property type="entry name" value="Acyl_CoA_acyltransferase"/>
</dbReference>